<dbReference type="GO" id="GO:0005886">
    <property type="term" value="C:plasma membrane"/>
    <property type="evidence" value="ECO:0007669"/>
    <property type="project" value="TreeGrafter"/>
</dbReference>
<comment type="caution">
    <text evidence="1">The sequence shown here is derived from an EMBL/GenBank/DDBJ whole genome shotgun (WGS) entry which is preliminary data.</text>
</comment>
<dbReference type="GO" id="GO:0099604">
    <property type="term" value="F:ligand-gated calcium channel activity"/>
    <property type="evidence" value="ECO:0007669"/>
    <property type="project" value="TreeGrafter"/>
</dbReference>
<gene>
    <name evidence="1" type="ORF">DPMN_029764</name>
</gene>
<reference evidence="1" key="1">
    <citation type="journal article" date="2019" name="bioRxiv">
        <title>The Genome of the Zebra Mussel, Dreissena polymorpha: A Resource for Invasive Species Research.</title>
        <authorList>
            <person name="McCartney M.A."/>
            <person name="Auch B."/>
            <person name="Kono T."/>
            <person name="Mallez S."/>
            <person name="Zhang Y."/>
            <person name="Obille A."/>
            <person name="Becker A."/>
            <person name="Abrahante J.E."/>
            <person name="Garbe J."/>
            <person name="Badalamenti J.P."/>
            <person name="Herman A."/>
            <person name="Mangelson H."/>
            <person name="Liachko I."/>
            <person name="Sullivan S."/>
            <person name="Sone E.D."/>
            <person name="Koren S."/>
            <person name="Silverstein K.A.T."/>
            <person name="Beckman K.B."/>
            <person name="Gohl D.M."/>
        </authorList>
    </citation>
    <scope>NUCLEOTIDE SEQUENCE</scope>
    <source>
        <strain evidence="1">Duluth1</strain>
        <tissue evidence="1">Whole animal</tissue>
    </source>
</reference>
<name>A0A9D4M1G1_DREPO</name>
<evidence type="ECO:0000313" key="2">
    <source>
        <dbReference type="Proteomes" id="UP000828390"/>
    </source>
</evidence>
<dbReference type="PANTHER" id="PTHR13800">
    <property type="entry name" value="TRANSIENT RECEPTOR POTENTIAL CATION CHANNEL, SUBFAMILY M, MEMBER 6"/>
    <property type="match status" value="1"/>
</dbReference>
<proteinExistence type="predicted"/>
<dbReference type="EMBL" id="JAIWYP010000002">
    <property type="protein sequence ID" value="KAH3866666.1"/>
    <property type="molecule type" value="Genomic_DNA"/>
</dbReference>
<organism evidence="1 2">
    <name type="scientific">Dreissena polymorpha</name>
    <name type="common">Zebra mussel</name>
    <name type="synonym">Mytilus polymorpha</name>
    <dbReference type="NCBI Taxonomy" id="45954"/>
    <lineage>
        <taxon>Eukaryota</taxon>
        <taxon>Metazoa</taxon>
        <taxon>Spiralia</taxon>
        <taxon>Lophotrochozoa</taxon>
        <taxon>Mollusca</taxon>
        <taxon>Bivalvia</taxon>
        <taxon>Autobranchia</taxon>
        <taxon>Heteroconchia</taxon>
        <taxon>Euheterodonta</taxon>
        <taxon>Imparidentia</taxon>
        <taxon>Neoheterodontei</taxon>
        <taxon>Myida</taxon>
        <taxon>Dreissenoidea</taxon>
        <taxon>Dreissenidae</taxon>
        <taxon>Dreissena</taxon>
    </lineage>
</organism>
<dbReference type="InterPro" id="IPR050927">
    <property type="entry name" value="TRPM"/>
</dbReference>
<accession>A0A9D4M1G1</accession>
<dbReference type="AlphaFoldDB" id="A0A9D4M1G1"/>
<sequence length="353" mass="39670">MSSIHPIETKGLTMRTEHHSCTIEEETSKTEKIQTSNANLIISVIETSQRGKELNDAHQRLLTSLGEIADSRGTWIISFSTENEAVEYLEVKQSSSKAYEKPIEYFEKSFGDGILVLDHDDNNSVHSTKHSYLLMRGVESFDCKRKDRDNLGCVVIVLGVDVSVLKKALYAVTHGIPVVFIQGSGSEADLIAACINQNERSTDNAKEECVHLLKDILEETKYVNIYSQSETTDIQYAILLALKKAHHSTSKLLLSLAWRWNKFDFAQNEIQFPDPMSARDETTSLTHVTNVTLADTLLETLGNDQADFVELLLPTELNVSYEDLEKVYSDVLGGNAVSDPMKLFIQKQLHWTQ</sequence>
<reference evidence="1" key="2">
    <citation type="submission" date="2020-11" db="EMBL/GenBank/DDBJ databases">
        <authorList>
            <person name="McCartney M.A."/>
            <person name="Auch B."/>
            <person name="Kono T."/>
            <person name="Mallez S."/>
            <person name="Becker A."/>
            <person name="Gohl D.M."/>
            <person name="Silverstein K.A.T."/>
            <person name="Koren S."/>
            <person name="Bechman K.B."/>
            <person name="Herman A."/>
            <person name="Abrahante J.E."/>
            <person name="Garbe J."/>
        </authorList>
    </citation>
    <scope>NUCLEOTIDE SEQUENCE</scope>
    <source>
        <strain evidence="1">Duluth1</strain>
        <tissue evidence="1">Whole animal</tissue>
    </source>
</reference>
<evidence type="ECO:0000313" key="1">
    <source>
        <dbReference type="EMBL" id="KAH3866666.1"/>
    </source>
</evidence>
<dbReference type="Proteomes" id="UP000828390">
    <property type="component" value="Unassembled WGS sequence"/>
</dbReference>
<dbReference type="PANTHER" id="PTHR13800:SF12">
    <property type="entry name" value="TRANSIENT RECEPTOR POTENTIAL CATION CHANNEL SUBFAMILY M MEMBER-LIKE 2"/>
    <property type="match status" value="1"/>
</dbReference>
<protein>
    <submittedName>
        <fullName evidence="1">Uncharacterized protein</fullName>
    </submittedName>
</protein>
<keyword evidence="2" id="KW-1185">Reference proteome</keyword>